<reference evidence="9" key="1">
    <citation type="submission" date="2018-08" db="EMBL/GenBank/DDBJ databases">
        <authorList>
            <person name="Cornetti L."/>
        </authorList>
    </citation>
    <scope>NUCLEOTIDE SEQUENCE</scope>
    <source>
        <strain evidence="9">OM-SAIQ-clone2</strain>
    </source>
</reference>
<dbReference type="InterPro" id="IPR015847">
    <property type="entry name" value="ExoRNase_PH_dom2"/>
</dbReference>
<dbReference type="GO" id="GO:0016075">
    <property type="term" value="P:rRNA catabolic process"/>
    <property type="evidence" value="ECO:0007669"/>
    <property type="project" value="TreeGrafter"/>
</dbReference>
<dbReference type="CDD" id="cd11367">
    <property type="entry name" value="RNase_PH_RRP42"/>
    <property type="match status" value="1"/>
</dbReference>
<feature type="domain" description="Exoribonuclease phosphorolytic" evidence="8">
    <location>
        <begin position="416"/>
        <end position="481"/>
    </location>
</feature>
<dbReference type="InterPro" id="IPR050590">
    <property type="entry name" value="Exosome_comp_Rrp42_subfam"/>
</dbReference>
<dbReference type="GO" id="GO:0000467">
    <property type="term" value="P:exonucleolytic trimming to generate mature 3'-end of 5.8S rRNA from tricistronic rRNA transcript (SSU-rRNA, 5.8S rRNA, LSU-rRNA)"/>
    <property type="evidence" value="ECO:0007669"/>
    <property type="project" value="TreeGrafter"/>
</dbReference>
<comment type="similarity">
    <text evidence="3">Belongs to the RNase PH family.</text>
</comment>
<dbReference type="PANTHER" id="PTHR11097">
    <property type="entry name" value="EXOSOME COMPLEX EXONUCLEASE RIBOSOMAL RNA PROCESSING PROTEIN"/>
    <property type="match status" value="1"/>
</dbReference>
<evidence type="ECO:0000313" key="9">
    <source>
        <dbReference type="EMBL" id="SVE73177.1"/>
    </source>
</evidence>
<evidence type="ECO:0000256" key="4">
    <source>
        <dbReference type="ARBA" id="ARBA00022490"/>
    </source>
</evidence>
<evidence type="ECO:0000256" key="5">
    <source>
        <dbReference type="ARBA" id="ARBA00022835"/>
    </source>
</evidence>
<evidence type="ECO:0000259" key="8">
    <source>
        <dbReference type="Pfam" id="PF03725"/>
    </source>
</evidence>
<evidence type="ECO:0000256" key="3">
    <source>
        <dbReference type="ARBA" id="ARBA00006678"/>
    </source>
</evidence>
<dbReference type="InterPro" id="IPR014729">
    <property type="entry name" value="Rossmann-like_a/b/a_fold"/>
</dbReference>
<dbReference type="PANTHER" id="PTHR11097:SF8">
    <property type="entry name" value="EXOSOME COMPLEX COMPONENT RRP42"/>
    <property type="match status" value="1"/>
</dbReference>
<dbReference type="GO" id="GO:0000177">
    <property type="term" value="C:cytoplasmic exosome (RNase complex)"/>
    <property type="evidence" value="ECO:0007669"/>
    <property type="project" value="TreeGrafter"/>
</dbReference>
<dbReference type="GO" id="GO:0000176">
    <property type="term" value="C:nuclear exosome (RNase complex)"/>
    <property type="evidence" value="ECO:0007669"/>
    <property type="project" value="TreeGrafter"/>
</dbReference>
<proteinExistence type="evidence at transcript level"/>
<dbReference type="AlphaFoldDB" id="A0A4Y7LUS0"/>
<keyword evidence="5" id="KW-0271">Exosome</keyword>
<dbReference type="InterPro" id="IPR027408">
    <property type="entry name" value="PNPase/RNase_PH_dom_sf"/>
</dbReference>
<dbReference type="GO" id="GO:0071028">
    <property type="term" value="P:nuclear mRNA surveillance"/>
    <property type="evidence" value="ECO:0007669"/>
    <property type="project" value="TreeGrafter"/>
</dbReference>
<accession>A0A4Y7LUS0</accession>
<dbReference type="GO" id="GO:0035925">
    <property type="term" value="F:mRNA 3'-UTR AU-rich region binding"/>
    <property type="evidence" value="ECO:0007669"/>
    <property type="project" value="TreeGrafter"/>
</dbReference>
<gene>
    <name evidence="9" type="primary">EOG090X0CWA</name>
</gene>
<dbReference type="Gene3D" id="3.40.50.620">
    <property type="entry name" value="HUPs"/>
    <property type="match status" value="1"/>
</dbReference>
<evidence type="ECO:0000259" key="7">
    <source>
        <dbReference type="Pfam" id="PF01138"/>
    </source>
</evidence>
<organism evidence="9">
    <name type="scientific">Ceriodaphnia reticulata</name>
    <dbReference type="NCBI Taxonomy" id="302197"/>
    <lineage>
        <taxon>Eukaryota</taxon>
        <taxon>Metazoa</taxon>
        <taxon>Ecdysozoa</taxon>
        <taxon>Arthropoda</taxon>
        <taxon>Crustacea</taxon>
        <taxon>Branchiopoda</taxon>
        <taxon>Diplostraca</taxon>
        <taxon>Cladocera</taxon>
        <taxon>Anomopoda</taxon>
        <taxon>Daphniidae</taxon>
        <taxon>Ceriodaphnia</taxon>
    </lineage>
</organism>
<dbReference type="EMBL" id="LR003558">
    <property type="protein sequence ID" value="SVE73177.1"/>
    <property type="molecule type" value="mRNA"/>
</dbReference>
<protein>
    <recommendedName>
        <fullName evidence="6">Ribosomal RNA-processing protein 42</fullName>
    </recommendedName>
</protein>
<dbReference type="SUPFAM" id="SSF54211">
    <property type="entry name" value="Ribosomal protein S5 domain 2-like"/>
    <property type="match status" value="1"/>
</dbReference>
<comment type="subcellular location">
    <subcellularLocation>
        <location evidence="1">Cytoplasm</location>
    </subcellularLocation>
    <subcellularLocation>
        <location evidence="2">Nucleus</location>
        <location evidence="2">Nucleolus</location>
    </subcellularLocation>
</comment>
<sequence>MVELVKQGLQPSDSLKMKLVFRPTLLHIDEGGFFNLTKEERKENIDFILEYAKKSCFDIYICGLEYSLASDSSIVKVHFNSYETEPSIYENQLQELFTSVQSLTAKEDLLMRLKQRLITLLALRLNHAKVFLGPNATRLAGQLLSAVGQGRGAQIAHEIGFADSRTGVALLRPMREFVDKEVAYLAHFLNVDSLRVPTLSSKIKIYLTWSEQLKRLLIFSMAEILLSEAEKAFIHHGVQDDLRCDGRTRLDYRPIVLETGLVSNASGSARLRLANSDILVGVKVELAAPLPENPQEGRLEFFVDCSANATPEFEGRGGEDLANEICRFLQRSYASGDTINLAELSVLPGQQCWILYVDILILECGGNLYDAVSLAVKSALYATQIPTIKIATMDGDQPELELSDDPYDTKRLNTENIPCVVTLMKIGNHYLVDPTPEEECCSSSGIVVAVSGNKKITAVRKIGSGSLHPESLVSMLKTGSEIGAVVNKLLMKKLVEEEKLDNSKKIGFLR</sequence>
<dbReference type="GO" id="GO:0005730">
    <property type="term" value="C:nucleolus"/>
    <property type="evidence" value="ECO:0007669"/>
    <property type="project" value="UniProtKB-SubCell"/>
</dbReference>
<dbReference type="InterPro" id="IPR036345">
    <property type="entry name" value="ExoRNase_PH_dom2_sf"/>
</dbReference>
<dbReference type="Pfam" id="PF03725">
    <property type="entry name" value="RNase_PH_C"/>
    <property type="match status" value="1"/>
</dbReference>
<dbReference type="Pfam" id="PF01138">
    <property type="entry name" value="RNase_PH"/>
    <property type="match status" value="1"/>
</dbReference>
<dbReference type="GO" id="GO:0071038">
    <property type="term" value="P:TRAMP-dependent tRNA surveillance pathway"/>
    <property type="evidence" value="ECO:0007669"/>
    <property type="project" value="TreeGrafter"/>
</dbReference>
<dbReference type="Gene3D" id="3.30.230.70">
    <property type="entry name" value="GHMP Kinase, N-terminal domain"/>
    <property type="match status" value="1"/>
</dbReference>
<evidence type="ECO:0000256" key="2">
    <source>
        <dbReference type="ARBA" id="ARBA00004604"/>
    </source>
</evidence>
<evidence type="ECO:0000256" key="1">
    <source>
        <dbReference type="ARBA" id="ARBA00004496"/>
    </source>
</evidence>
<dbReference type="GO" id="GO:0034473">
    <property type="term" value="P:U1 snRNA 3'-end processing"/>
    <property type="evidence" value="ECO:0007669"/>
    <property type="project" value="TreeGrafter"/>
</dbReference>
<dbReference type="InterPro" id="IPR001247">
    <property type="entry name" value="ExoRNase_PH_dom1"/>
</dbReference>
<dbReference type="InterPro" id="IPR020568">
    <property type="entry name" value="Ribosomal_Su5_D2-typ_SF"/>
</dbReference>
<dbReference type="GO" id="GO:0034475">
    <property type="term" value="P:U4 snRNA 3'-end processing"/>
    <property type="evidence" value="ECO:0007669"/>
    <property type="project" value="TreeGrafter"/>
</dbReference>
<feature type="domain" description="Exoribonuclease phosphorolytic" evidence="7">
    <location>
        <begin position="252"/>
        <end position="386"/>
    </location>
</feature>
<evidence type="ECO:0000256" key="6">
    <source>
        <dbReference type="ARBA" id="ARBA00042523"/>
    </source>
</evidence>
<dbReference type="GO" id="GO:0071035">
    <property type="term" value="P:nuclear polyadenylation-dependent rRNA catabolic process"/>
    <property type="evidence" value="ECO:0007669"/>
    <property type="project" value="TreeGrafter"/>
</dbReference>
<dbReference type="SUPFAM" id="SSF55666">
    <property type="entry name" value="Ribonuclease PH domain 2-like"/>
    <property type="match status" value="1"/>
</dbReference>
<dbReference type="GO" id="GO:0034476">
    <property type="term" value="P:U5 snRNA 3'-end processing"/>
    <property type="evidence" value="ECO:0007669"/>
    <property type="project" value="TreeGrafter"/>
</dbReference>
<name>A0A4Y7LUS0_9CRUS</name>
<keyword evidence="4" id="KW-0963">Cytoplasm</keyword>